<dbReference type="EMBL" id="UINC01080261">
    <property type="protein sequence ID" value="SVC23041.1"/>
    <property type="molecule type" value="Genomic_DNA"/>
</dbReference>
<organism evidence="7">
    <name type="scientific">marine metagenome</name>
    <dbReference type="NCBI Taxonomy" id="408172"/>
    <lineage>
        <taxon>unclassified sequences</taxon>
        <taxon>metagenomes</taxon>
        <taxon>ecological metagenomes</taxon>
    </lineage>
</organism>
<dbReference type="GO" id="GO:0000976">
    <property type="term" value="F:transcription cis-regulatory region binding"/>
    <property type="evidence" value="ECO:0007669"/>
    <property type="project" value="TreeGrafter"/>
</dbReference>
<dbReference type="PANTHER" id="PTHR48111:SF1">
    <property type="entry name" value="TWO-COMPONENT RESPONSE REGULATOR ORR33"/>
    <property type="match status" value="1"/>
</dbReference>
<evidence type="ECO:0000256" key="3">
    <source>
        <dbReference type="ARBA" id="ARBA00023015"/>
    </source>
</evidence>
<protein>
    <recommendedName>
        <fullName evidence="6">Response regulatory domain-containing protein</fullName>
    </recommendedName>
</protein>
<sequence length="108" mass="12255">MDKLLLIDDEDDVRYSFKRIFASPDLNLETAASGEEGIEVIRRFQPDLVLMDVRMGGINGLETLRRIRQDDAKLPVIMMTAYGTTQTAIEAMKLGAYDYLLKPFDVPK</sequence>
<evidence type="ECO:0000313" key="7">
    <source>
        <dbReference type="EMBL" id="SVC23041.1"/>
    </source>
</evidence>
<keyword evidence="3" id="KW-0805">Transcription regulation</keyword>
<evidence type="ECO:0000256" key="4">
    <source>
        <dbReference type="ARBA" id="ARBA00023125"/>
    </source>
</evidence>
<dbReference type="Gene3D" id="3.40.50.2300">
    <property type="match status" value="1"/>
</dbReference>
<evidence type="ECO:0000256" key="5">
    <source>
        <dbReference type="ARBA" id="ARBA00023163"/>
    </source>
</evidence>
<dbReference type="InterPro" id="IPR039420">
    <property type="entry name" value="WalR-like"/>
</dbReference>
<dbReference type="SMART" id="SM00448">
    <property type="entry name" value="REC"/>
    <property type="match status" value="1"/>
</dbReference>
<keyword evidence="4" id="KW-0238">DNA-binding</keyword>
<evidence type="ECO:0000256" key="2">
    <source>
        <dbReference type="ARBA" id="ARBA00023012"/>
    </source>
</evidence>
<dbReference type="PANTHER" id="PTHR48111">
    <property type="entry name" value="REGULATOR OF RPOS"/>
    <property type="match status" value="1"/>
</dbReference>
<gene>
    <name evidence="7" type="ORF">METZ01_LOCUS275895</name>
</gene>
<dbReference type="PROSITE" id="PS50110">
    <property type="entry name" value="RESPONSE_REGULATORY"/>
    <property type="match status" value="1"/>
</dbReference>
<dbReference type="CDD" id="cd00156">
    <property type="entry name" value="REC"/>
    <property type="match status" value="1"/>
</dbReference>
<keyword evidence="2" id="KW-0902">Two-component regulatory system</keyword>
<dbReference type="GO" id="GO:0005829">
    <property type="term" value="C:cytosol"/>
    <property type="evidence" value="ECO:0007669"/>
    <property type="project" value="TreeGrafter"/>
</dbReference>
<evidence type="ECO:0000256" key="1">
    <source>
        <dbReference type="ARBA" id="ARBA00022553"/>
    </source>
</evidence>
<reference evidence="7" key="1">
    <citation type="submission" date="2018-05" db="EMBL/GenBank/DDBJ databases">
        <authorList>
            <person name="Lanie J.A."/>
            <person name="Ng W.-L."/>
            <person name="Kazmierczak K.M."/>
            <person name="Andrzejewski T.M."/>
            <person name="Davidsen T.M."/>
            <person name="Wayne K.J."/>
            <person name="Tettelin H."/>
            <person name="Glass J.I."/>
            <person name="Rusch D."/>
            <person name="Podicherti R."/>
            <person name="Tsui H.-C.T."/>
            <person name="Winkler M.E."/>
        </authorList>
    </citation>
    <scope>NUCLEOTIDE SEQUENCE</scope>
</reference>
<proteinExistence type="predicted"/>
<name>A0A382KK27_9ZZZZ</name>
<feature type="domain" description="Response regulatory" evidence="6">
    <location>
        <begin position="3"/>
        <end position="108"/>
    </location>
</feature>
<accession>A0A382KK27</accession>
<dbReference type="SUPFAM" id="SSF52172">
    <property type="entry name" value="CheY-like"/>
    <property type="match status" value="1"/>
</dbReference>
<dbReference type="Pfam" id="PF00072">
    <property type="entry name" value="Response_reg"/>
    <property type="match status" value="1"/>
</dbReference>
<keyword evidence="5" id="KW-0804">Transcription</keyword>
<dbReference type="GO" id="GO:0032993">
    <property type="term" value="C:protein-DNA complex"/>
    <property type="evidence" value="ECO:0007669"/>
    <property type="project" value="TreeGrafter"/>
</dbReference>
<dbReference type="GO" id="GO:0006355">
    <property type="term" value="P:regulation of DNA-templated transcription"/>
    <property type="evidence" value="ECO:0007669"/>
    <property type="project" value="TreeGrafter"/>
</dbReference>
<dbReference type="InterPro" id="IPR011006">
    <property type="entry name" value="CheY-like_superfamily"/>
</dbReference>
<feature type="non-terminal residue" evidence="7">
    <location>
        <position position="108"/>
    </location>
</feature>
<dbReference type="GO" id="GO:0000156">
    <property type="term" value="F:phosphorelay response regulator activity"/>
    <property type="evidence" value="ECO:0007669"/>
    <property type="project" value="TreeGrafter"/>
</dbReference>
<keyword evidence="1" id="KW-0597">Phosphoprotein</keyword>
<dbReference type="InterPro" id="IPR001789">
    <property type="entry name" value="Sig_transdc_resp-reg_receiver"/>
</dbReference>
<evidence type="ECO:0000259" key="6">
    <source>
        <dbReference type="PROSITE" id="PS50110"/>
    </source>
</evidence>
<dbReference type="AlphaFoldDB" id="A0A382KK27"/>